<dbReference type="InterPro" id="IPR007922">
    <property type="entry name" value="DciA-like"/>
</dbReference>
<dbReference type="EMBL" id="VLLG01000006">
    <property type="protein sequence ID" value="TWI82380.1"/>
    <property type="molecule type" value="Genomic_DNA"/>
</dbReference>
<reference evidence="1 2" key="1">
    <citation type="journal article" date="2013" name="Stand. Genomic Sci.">
        <title>Genomic Encyclopedia of Type Strains, Phase I: The one thousand microbial genomes (KMG-I) project.</title>
        <authorList>
            <person name="Kyrpides N.C."/>
            <person name="Woyke T."/>
            <person name="Eisen J.A."/>
            <person name="Garrity G."/>
            <person name="Lilburn T.G."/>
            <person name="Beck B.J."/>
            <person name="Whitman W.B."/>
            <person name="Hugenholtz P."/>
            <person name="Klenk H.P."/>
        </authorList>
    </citation>
    <scope>NUCLEOTIDE SEQUENCE [LARGE SCALE GENOMIC DNA]</scope>
    <source>
        <strain evidence="1 2">DSM 13484</strain>
    </source>
</reference>
<organism evidence="1 2">
    <name type="scientific">Chitinophaga japonensis</name>
    <name type="common">Flexibacter japonensis</name>
    <dbReference type="NCBI Taxonomy" id="104662"/>
    <lineage>
        <taxon>Bacteria</taxon>
        <taxon>Pseudomonadati</taxon>
        <taxon>Bacteroidota</taxon>
        <taxon>Chitinophagia</taxon>
        <taxon>Chitinophagales</taxon>
        <taxon>Chitinophagaceae</taxon>
        <taxon>Chitinophaga</taxon>
    </lineage>
</organism>
<keyword evidence="2" id="KW-1185">Reference proteome</keyword>
<accession>A0A562SNV7</accession>
<dbReference type="Pfam" id="PF05258">
    <property type="entry name" value="DciA"/>
    <property type="match status" value="1"/>
</dbReference>
<dbReference type="PANTHER" id="PTHR36456:SF1">
    <property type="entry name" value="UPF0232 PROTEIN SCO3875"/>
    <property type="match status" value="1"/>
</dbReference>
<dbReference type="Proteomes" id="UP000316778">
    <property type="component" value="Unassembled WGS sequence"/>
</dbReference>
<evidence type="ECO:0000313" key="1">
    <source>
        <dbReference type="EMBL" id="TWI82380.1"/>
    </source>
</evidence>
<sequence>MLYLCCMRHGISSIGDALREYMNKSRLKPRMMEVRIQENWEQLMGKTIARYTESIQLIDGKLIITTNVAPLKQELNYAKEKIIKLVNEMLEEPAVREVIVR</sequence>
<dbReference type="PANTHER" id="PTHR36456">
    <property type="entry name" value="UPF0232 PROTEIN SCO3875"/>
    <property type="match status" value="1"/>
</dbReference>
<dbReference type="AlphaFoldDB" id="A0A562SNV7"/>
<name>A0A562SNV7_CHIJA</name>
<gene>
    <name evidence="1" type="ORF">LX66_4952</name>
</gene>
<evidence type="ECO:0000313" key="2">
    <source>
        <dbReference type="Proteomes" id="UP000316778"/>
    </source>
</evidence>
<protein>
    <submittedName>
        <fullName evidence="1">Uncharacterized protein DUF721</fullName>
    </submittedName>
</protein>
<proteinExistence type="predicted"/>
<comment type="caution">
    <text evidence="1">The sequence shown here is derived from an EMBL/GenBank/DDBJ whole genome shotgun (WGS) entry which is preliminary data.</text>
</comment>